<keyword evidence="7 14" id="KW-0812">Transmembrane</keyword>
<comment type="caution">
    <text evidence="16">The sequence shown here is derived from an EMBL/GenBank/DDBJ whole genome shotgun (WGS) entry which is preliminary data.</text>
</comment>
<dbReference type="PRINTS" id="PR00344">
    <property type="entry name" value="BCTRLSENSOR"/>
</dbReference>
<dbReference type="SMART" id="SM00388">
    <property type="entry name" value="HisKA"/>
    <property type="match status" value="1"/>
</dbReference>
<dbReference type="SUPFAM" id="SSF55874">
    <property type="entry name" value="ATPase domain of HSP90 chaperone/DNA topoisomerase II/histidine kinase"/>
    <property type="match status" value="1"/>
</dbReference>
<evidence type="ECO:0000259" key="15">
    <source>
        <dbReference type="PROSITE" id="PS50109"/>
    </source>
</evidence>
<protein>
    <recommendedName>
        <fullName evidence="3">histidine kinase</fullName>
        <ecNumber evidence="3">2.7.13.3</ecNumber>
    </recommendedName>
</protein>
<dbReference type="GO" id="GO:0005886">
    <property type="term" value="C:plasma membrane"/>
    <property type="evidence" value="ECO:0007669"/>
    <property type="project" value="UniProtKB-SubCell"/>
</dbReference>
<dbReference type="RefSeq" id="WP_076342133.1">
    <property type="nucleotide sequence ID" value="NZ_CAPDDE010000061.1"/>
</dbReference>
<evidence type="ECO:0000313" key="16">
    <source>
        <dbReference type="EMBL" id="OLU44602.1"/>
    </source>
</evidence>
<evidence type="ECO:0000256" key="7">
    <source>
        <dbReference type="ARBA" id="ARBA00022692"/>
    </source>
</evidence>
<keyword evidence="10" id="KW-0067">ATP-binding</keyword>
<evidence type="ECO:0000256" key="12">
    <source>
        <dbReference type="ARBA" id="ARBA00023012"/>
    </source>
</evidence>
<gene>
    <name evidence="16" type="ORF">BO225_10170</name>
</gene>
<dbReference type="GeneID" id="78276301"/>
<keyword evidence="6" id="KW-0808">Transferase</keyword>
<dbReference type="CDD" id="cd00075">
    <property type="entry name" value="HATPase"/>
    <property type="match status" value="1"/>
</dbReference>
<comment type="catalytic activity">
    <reaction evidence="1">
        <text>ATP + protein L-histidine = ADP + protein N-phospho-L-histidine.</text>
        <dbReference type="EC" id="2.7.13.3"/>
    </reaction>
</comment>
<keyword evidence="4" id="KW-1003">Cell membrane</keyword>
<dbReference type="Gene3D" id="3.30.565.10">
    <property type="entry name" value="Histidine kinase-like ATPase, C-terminal domain"/>
    <property type="match status" value="1"/>
</dbReference>
<dbReference type="SMART" id="SM00387">
    <property type="entry name" value="HATPase_c"/>
    <property type="match status" value="1"/>
</dbReference>
<dbReference type="Pfam" id="PF02518">
    <property type="entry name" value="HATPase_c"/>
    <property type="match status" value="1"/>
</dbReference>
<organism evidence="16 17">
    <name type="scientific">Dubosiella newyorkensis</name>
    <dbReference type="NCBI Taxonomy" id="1862672"/>
    <lineage>
        <taxon>Bacteria</taxon>
        <taxon>Bacillati</taxon>
        <taxon>Bacillota</taxon>
        <taxon>Erysipelotrichia</taxon>
        <taxon>Erysipelotrichales</taxon>
        <taxon>Erysipelotrichaceae</taxon>
        <taxon>Dubosiella</taxon>
    </lineage>
</organism>
<keyword evidence="11 14" id="KW-1133">Transmembrane helix</keyword>
<evidence type="ECO:0000256" key="3">
    <source>
        <dbReference type="ARBA" id="ARBA00012438"/>
    </source>
</evidence>
<evidence type="ECO:0000256" key="11">
    <source>
        <dbReference type="ARBA" id="ARBA00022989"/>
    </source>
</evidence>
<name>A0A1U7NKB9_9FIRM</name>
<keyword evidence="5" id="KW-0597">Phosphoprotein</keyword>
<evidence type="ECO:0000256" key="10">
    <source>
        <dbReference type="ARBA" id="ARBA00022840"/>
    </source>
</evidence>
<dbReference type="InterPro" id="IPR036097">
    <property type="entry name" value="HisK_dim/P_sf"/>
</dbReference>
<dbReference type="AlphaFoldDB" id="A0A1U7NKB9"/>
<dbReference type="STRING" id="1862672.BO225_10170"/>
<dbReference type="InterPro" id="IPR036890">
    <property type="entry name" value="HATPase_C_sf"/>
</dbReference>
<dbReference type="PANTHER" id="PTHR45528">
    <property type="entry name" value="SENSOR HISTIDINE KINASE CPXA"/>
    <property type="match status" value="1"/>
</dbReference>
<keyword evidence="9 16" id="KW-0418">Kinase</keyword>
<dbReference type="InterPro" id="IPR050398">
    <property type="entry name" value="HssS/ArlS-like"/>
</dbReference>
<sequence length="475" mass="54249">MKSKKAFDPFFRMVLLLLLVVLIIITSSIGLFYYMFSIPEPEGISLASWPQKFTDSFVAWTTYDNGELSIDEIGLKRLDTYGLWIQFIDESGQEIFSYNKPARYPAKYSASKLLSLKSSHYEHGYTLFSNSIDDSAETCSYIIGFPYDIGKYILYYNGDRVERLSPIARVIIFSTLGILILSVLAYGFWLSRKLSKMTDGIRNIPLRSYEALQEKGMFSEIYAALNQTDREIRHADQINKETERVRKEWIANITHDLKTPLSPIKGYAELLADSSEKDKQTIQEYGSIILKNVCYTENLINDLKLTYQLDSKSLPYHPQKIRISRFVKECVIDMINDPAFSDRNLAFESHVPDLYANIDPALFRRAITNLISNALIHNPPETKISVTLDTNKNNRILLSIRDNGNGLSEIERSKLFDRYYRGTNTKEKPEGSGLGLAIANQIILLHEGKIIVESKLDIGTEFMIDLPAKNKTSEN</sequence>
<feature type="transmembrane region" description="Helical" evidence="14">
    <location>
        <begin position="167"/>
        <end position="189"/>
    </location>
</feature>
<keyword evidence="8" id="KW-0547">Nucleotide-binding</keyword>
<dbReference type="CDD" id="cd00082">
    <property type="entry name" value="HisKA"/>
    <property type="match status" value="1"/>
</dbReference>
<proteinExistence type="predicted"/>
<accession>A0A1U7NKB9</accession>
<dbReference type="EMBL" id="MPKA01000102">
    <property type="protein sequence ID" value="OLU44602.1"/>
    <property type="molecule type" value="Genomic_DNA"/>
</dbReference>
<evidence type="ECO:0000313" key="17">
    <source>
        <dbReference type="Proteomes" id="UP000186705"/>
    </source>
</evidence>
<evidence type="ECO:0000256" key="1">
    <source>
        <dbReference type="ARBA" id="ARBA00000085"/>
    </source>
</evidence>
<keyword evidence="17" id="KW-1185">Reference proteome</keyword>
<dbReference type="Proteomes" id="UP000186705">
    <property type="component" value="Unassembled WGS sequence"/>
</dbReference>
<evidence type="ECO:0000256" key="4">
    <source>
        <dbReference type="ARBA" id="ARBA00022475"/>
    </source>
</evidence>
<evidence type="ECO:0000256" key="6">
    <source>
        <dbReference type="ARBA" id="ARBA00022679"/>
    </source>
</evidence>
<keyword evidence="13 14" id="KW-0472">Membrane</keyword>
<dbReference type="InterPro" id="IPR003594">
    <property type="entry name" value="HATPase_dom"/>
</dbReference>
<comment type="subcellular location">
    <subcellularLocation>
        <location evidence="2">Cell membrane</location>
        <topology evidence="2">Multi-pass membrane protein</topology>
    </subcellularLocation>
</comment>
<dbReference type="Gene3D" id="1.10.287.130">
    <property type="match status" value="1"/>
</dbReference>
<dbReference type="GO" id="GO:0005524">
    <property type="term" value="F:ATP binding"/>
    <property type="evidence" value="ECO:0007669"/>
    <property type="project" value="UniProtKB-KW"/>
</dbReference>
<evidence type="ECO:0000256" key="14">
    <source>
        <dbReference type="SAM" id="Phobius"/>
    </source>
</evidence>
<evidence type="ECO:0000256" key="2">
    <source>
        <dbReference type="ARBA" id="ARBA00004651"/>
    </source>
</evidence>
<feature type="domain" description="Histidine kinase" evidence="15">
    <location>
        <begin position="252"/>
        <end position="470"/>
    </location>
</feature>
<evidence type="ECO:0000256" key="8">
    <source>
        <dbReference type="ARBA" id="ARBA00022741"/>
    </source>
</evidence>
<dbReference type="EC" id="2.7.13.3" evidence="3"/>
<dbReference type="OrthoDB" id="9813151at2"/>
<reference evidence="16 17" key="1">
    <citation type="submission" date="2016-11" db="EMBL/GenBank/DDBJ databases">
        <title>Description of two novel members of the family Erysipelotrichaceae: Ileibacterium lipovorans gen. nov., sp. nov. and Dubosiella newyorkensis, gen. nov., sp. nov.</title>
        <authorList>
            <person name="Cox L.M."/>
            <person name="Sohn J."/>
            <person name="Tyrrell K.L."/>
            <person name="Citron D.M."/>
            <person name="Lawson P.A."/>
            <person name="Patel N.B."/>
            <person name="Iizumi T."/>
            <person name="Perez-Perez G.I."/>
            <person name="Goldstein E.J."/>
            <person name="Blaser M.J."/>
        </authorList>
    </citation>
    <scope>NUCLEOTIDE SEQUENCE [LARGE SCALE GENOMIC DNA]</scope>
    <source>
        <strain evidence="16 17">NYU-BL-A4</strain>
    </source>
</reference>
<dbReference type="Pfam" id="PF00512">
    <property type="entry name" value="HisKA"/>
    <property type="match status" value="1"/>
</dbReference>
<feature type="transmembrane region" description="Helical" evidence="14">
    <location>
        <begin position="12"/>
        <end position="36"/>
    </location>
</feature>
<dbReference type="InterPro" id="IPR004358">
    <property type="entry name" value="Sig_transdc_His_kin-like_C"/>
</dbReference>
<evidence type="ECO:0000256" key="5">
    <source>
        <dbReference type="ARBA" id="ARBA00022553"/>
    </source>
</evidence>
<keyword evidence="12" id="KW-0902">Two-component regulatory system</keyword>
<dbReference type="PROSITE" id="PS50109">
    <property type="entry name" value="HIS_KIN"/>
    <property type="match status" value="1"/>
</dbReference>
<evidence type="ECO:0000256" key="13">
    <source>
        <dbReference type="ARBA" id="ARBA00023136"/>
    </source>
</evidence>
<dbReference type="PANTHER" id="PTHR45528:SF1">
    <property type="entry name" value="SENSOR HISTIDINE KINASE CPXA"/>
    <property type="match status" value="1"/>
</dbReference>
<dbReference type="InterPro" id="IPR005467">
    <property type="entry name" value="His_kinase_dom"/>
</dbReference>
<dbReference type="GO" id="GO:0000155">
    <property type="term" value="F:phosphorelay sensor kinase activity"/>
    <property type="evidence" value="ECO:0007669"/>
    <property type="project" value="InterPro"/>
</dbReference>
<dbReference type="InterPro" id="IPR003661">
    <property type="entry name" value="HisK_dim/P_dom"/>
</dbReference>
<dbReference type="SUPFAM" id="SSF47384">
    <property type="entry name" value="Homodimeric domain of signal transducing histidine kinase"/>
    <property type="match status" value="1"/>
</dbReference>
<evidence type="ECO:0000256" key="9">
    <source>
        <dbReference type="ARBA" id="ARBA00022777"/>
    </source>
</evidence>